<feature type="chain" id="PRO_5003677826" evidence="4">
    <location>
        <begin position="27"/>
        <end position="260"/>
    </location>
</feature>
<evidence type="ECO:0000256" key="3">
    <source>
        <dbReference type="SAM" id="Phobius"/>
    </source>
</evidence>
<keyword evidence="1" id="KW-1015">Disulfide bond</keyword>
<accession>I3NN88</accession>
<dbReference type="EMBL" id="JF419159">
    <property type="protein sequence ID" value="AEA08564.1"/>
    <property type="molecule type" value="mRNA"/>
</dbReference>
<name>I3NN88_CIOIN</name>
<evidence type="ECO:0000313" key="6">
    <source>
        <dbReference type="EMBL" id="AEA08564.1"/>
    </source>
</evidence>
<keyword evidence="3" id="KW-0812">Transmembrane</keyword>
<dbReference type="PROSITE" id="PS50923">
    <property type="entry name" value="SUSHI"/>
    <property type="match status" value="1"/>
</dbReference>
<feature type="signal peptide" evidence="4">
    <location>
        <begin position="1"/>
        <end position="26"/>
    </location>
</feature>
<evidence type="ECO:0000259" key="5">
    <source>
        <dbReference type="PROSITE" id="PS50923"/>
    </source>
</evidence>
<sequence length="260" mass="27236">MLSIKMFSYKLFQFIILLLHLTDVNCQFALSALSLQPPISSVGSNATATCNVTYTGSTAFVLTWQIDSVDVQLYQIQHAQAPQLGGQPASGFDTSPSTTTSIVNTGDTFPMTLEIRNVNLTLNQSTVSLGCSAPGCITQAPLQIGVCQPNTASGVIATVSSSSCGFGCTVQYSCATGYTGSDVTATCQEDATFDASPTCKSQTPSALSTGEIVGIVIGCLIAVAIIIFFLIPIFCTEICCCAFSILCLSWGTKEYTAGRS</sequence>
<feature type="transmembrane region" description="Helical" evidence="3">
    <location>
        <begin position="212"/>
        <end position="235"/>
    </location>
</feature>
<keyword evidence="3" id="KW-0472">Membrane</keyword>
<organism evidence="6">
    <name type="scientific">Ciona intestinalis</name>
    <name type="common">Transparent sea squirt</name>
    <name type="synonym">Ascidia intestinalis</name>
    <dbReference type="NCBI Taxonomy" id="7719"/>
    <lineage>
        <taxon>Eukaryota</taxon>
        <taxon>Metazoa</taxon>
        <taxon>Chordata</taxon>
        <taxon>Tunicata</taxon>
        <taxon>Ascidiacea</taxon>
        <taxon>Phlebobranchia</taxon>
        <taxon>Cionidae</taxon>
        <taxon>Ciona</taxon>
    </lineage>
</organism>
<dbReference type="InterPro" id="IPR000436">
    <property type="entry name" value="Sushi_SCR_CCP_dom"/>
</dbReference>
<proteinExistence type="evidence at transcript level"/>
<keyword evidence="4" id="KW-0732">Signal</keyword>
<keyword evidence="2" id="KW-0768">Sushi</keyword>
<dbReference type="AlphaFoldDB" id="I3NN88"/>
<comment type="caution">
    <text evidence="2">Lacks conserved residue(s) required for the propagation of feature annotation.</text>
</comment>
<evidence type="ECO:0000256" key="4">
    <source>
        <dbReference type="SAM" id="SignalP"/>
    </source>
</evidence>
<protein>
    <submittedName>
        <fullName evidence="6">VCRL1 variant B</fullName>
    </submittedName>
</protein>
<feature type="domain" description="Sushi" evidence="5">
    <location>
        <begin position="145"/>
        <end position="201"/>
    </location>
</feature>
<evidence type="ECO:0000256" key="1">
    <source>
        <dbReference type="ARBA" id="ARBA00023157"/>
    </source>
</evidence>
<reference evidence="6" key="1">
    <citation type="journal article" date="2012" name="Mol. Biol. Evol.">
        <title>Blood System Formation in the Urochordate Ciona intestinalis Requires the Variable Receptor vCRL1.</title>
        <authorList>
            <person name="Sommer F."/>
            <person name="Awazu S."/>
            <person name="Anton-Erxleben F."/>
            <person name="Jiang D."/>
            <person name="Klimovich A.V."/>
            <person name="Klimovich B.V."/>
            <person name="Samoilovich M.P."/>
            <person name="Satou Y."/>
            <person name="Kruss M."/>
            <person name="Gelhaus C."/>
            <person name="Kurn U."/>
            <person name="Bosch T.C."/>
            <person name="Khalturin K."/>
        </authorList>
    </citation>
    <scope>NUCLEOTIDE SEQUENCE</scope>
</reference>
<evidence type="ECO:0000256" key="2">
    <source>
        <dbReference type="PROSITE-ProRule" id="PRU00302"/>
    </source>
</evidence>
<gene>
    <name evidence="6" type="primary">vCRL1</name>
</gene>
<keyword evidence="3" id="KW-1133">Transmembrane helix</keyword>